<dbReference type="Proteomes" id="UP000298030">
    <property type="component" value="Unassembled WGS sequence"/>
</dbReference>
<keyword evidence="3" id="KW-1185">Reference proteome</keyword>
<sequence length="162" mass="17954">MIVLRRQGERFAEDSFEGPRGVGHVSAVCLAQLMIAANGTGVLAVTVLSLRRPLPHHPNRYQFQKYSAITSGFASGVFGIGGLQVLEFCAGFLAFLALEMVSTWQSSWGPGHDYNAPMKEACWFHYCYRSAIRRQAFGASSGYRTRLSMGRTLDLEGCIRKR</sequence>
<accession>A0A4Y7T7L1</accession>
<proteinExistence type="predicted"/>
<keyword evidence="1" id="KW-0472">Membrane</keyword>
<protein>
    <submittedName>
        <fullName evidence="2">Uncharacterized protein</fullName>
    </submittedName>
</protein>
<evidence type="ECO:0000313" key="2">
    <source>
        <dbReference type="EMBL" id="TEB30167.1"/>
    </source>
</evidence>
<dbReference type="EMBL" id="QPFP01000024">
    <property type="protein sequence ID" value="TEB30167.1"/>
    <property type="molecule type" value="Genomic_DNA"/>
</dbReference>
<gene>
    <name evidence="2" type="ORF">FA13DRAFT_573265</name>
</gene>
<feature type="transmembrane region" description="Helical" evidence="1">
    <location>
        <begin position="21"/>
        <end position="48"/>
    </location>
</feature>
<feature type="transmembrane region" description="Helical" evidence="1">
    <location>
        <begin position="68"/>
        <end position="98"/>
    </location>
</feature>
<evidence type="ECO:0000256" key="1">
    <source>
        <dbReference type="SAM" id="Phobius"/>
    </source>
</evidence>
<name>A0A4Y7T7L1_COPMI</name>
<dbReference type="AlphaFoldDB" id="A0A4Y7T7L1"/>
<keyword evidence="1" id="KW-0812">Transmembrane</keyword>
<reference evidence="2 3" key="1">
    <citation type="journal article" date="2019" name="Nat. Ecol. Evol.">
        <title>Megaphylogeny resolves global patterns of mushroom evolution.</title>
        <authorList>
            <person name="Varga T."/>
            <person name="Krizsan K."/>
            <person name="Foldi C."/>
            <person name="Dima B."/>
            <person name="Sanchez-Garcia M."/>
            <person name="Sanchez-Ramirez S."/>
            <person name="Szollosi G.J."/>
            <person name="Szarkandi J.G."/>
            <person name="Papp V."/>
            <person name="Albert L."/>
            <person name="Andreopoulos W."/>
            <person name="Angelini C."/>
            <person name="Antonin V."/>
            <person name="Barry K.W."/>
            <person name="Bougher N.L."/>
            <person name="Buchanan P."/>
            <person name="Buyck B."/>
            <person name="Bense V."/>
            <person name="Catcheside P."/>
            <person name="Chovatia M."/>
            <person name="Cooper J."/>
            <person name="Damon W."/>
            <person name="Desjardin D."/>
            <person name="Finy P."/>
            <person name="Geml J."/>
            <person name="Haridas S."/>
            <person name="Hughes K."/>
            <person name="Justo A."/>
            <person name="Karasinski D."/>
            <person name="Kautmanova I."/>
            <person name="Kiss B."/>
            <person name="Kocsube S."/>
            <person name="Kotiranta H."/>
            <person name="LaButti K.M."/>
            <person name="Lechner B.E."/>
            <person name="Liimatainen K."/>
            <person name="Lipzen A."/>
            <person name="Lukacs Z."/>
            <person name="Mihaltcheva S."/>
            <person name="Morgado L.N."/>
            <person name="Niskanen T."/>
            <person name="Noordeloos M.E."/>
            <person name="Ohm R.A."/>
            <person name="Ortiz-Santana B."/>
            <person name="Ovrebo C."/>
            <person name="Racz N."/>
            <person name="Riley R."/>
            <person name="Savchenko A."/>
            <person name="Shiryaev A."/>
            <person name="Soop K."/>
            <person name="Spirin V."/>
            <person name="Szebenyi C."/>
            <person name="Tomsovsky M."/>
            <person name="Tulloss R.E."/>
            <person name="Uehling J."/>
            <person name="Grigoriev I.V."/>
            <person name="Vagvolgyi C."/>
            <person name="Papp T."/>
            <person name="Martin F.M."/>
            <person name="Miettinen O."/>
            <person name="Hibbett D.S."/>
            <person name="Nagy L.G."/>
        </authorList>
    </citation>
    <scope>NUCLEOTIDE SEQUENCE [LARGE SCALE GENOMIC DNA]</scope>
    <source>
        <strain evidence="2 3">FP101781</strain>
    </source>
</reference>
<evidence type="ECO:0000313" key="3">
    <source>
        <dbReference type="Proteomes" id="UP000298030"/>
    </source>
</evidence>
<comment type="caution">
    <text evidence="2">The sequence shown here is derived from an EMBL/GenBank/DDBJ whole genome shotgun (WGS) entry which is preliminary data.</text>
</comment>
<organism evidence="2 3">
    <name type="scientific">Coprinellus micaceus</name>
    <name type="common">Glistening ink-cap mushroom</name>
    <name type="synonym">Coprinus micaceus</name>
    <dbReference type="NCBI Taxonomy" id="71717"/>
    <lineage>
        <taxon>Eukaryota</taxon>
        <taxon>Fungi</taxon>
        <taxon>Dikarya</taxon>
        <taxon>Basidiomycota</taxon>
        <taxon>Agaricomycotina</taxon>
        <taxon>Agaricomycetes</taxon>
        <taxon>Agaricomycetidae</taxon>
        <taxon>Agaricales</taxon>
        <taxon>Agaricineae</taxon>
        <taxon>Psathyrellaceae</taxon>
        <taxon>Coprinellus</taxon>
    </lineage>
</organism>
<keyword evidence="1" id="KW-1133">Transmembrane helix</keyword>